<proteinExistence type="inferred from homology"/>
<comment type="subcellular location">
    <subcellularLocation>
        <location evidence="1">Cell projection</location>
        <location evidence="1">Cilium</location>
        <location evidence="1">Flagellum</location>
    </subcellularLocation>
    <subcellularLocation>
        <location evidence="2">Cytoplasm</location>
        <location evidence="2">Cytoskeleton</location>
    </subcellularLocation>
</comment>
<keyword evidence="6" id="KW-0282">Flagellum</keyword>
<keyword evidence="8" id="KW-0969">Cilium</keyword>
<evidence type="ECO:0000256" key="8">
    <source>
        <dbReference type="ARBA" id="ARBA00023069"/>
    </source>
</evidence>
<evidence type="ECO:0000259" key="13">
    <source>
        <dbReference type="Pfam" id="PF13851"/>
    </source>
</evidence>
<dbReference type="GO" id="GO:0005874">
    <property type="term" value="C:microtubule"/>
    <property type="evidence" value="ECO:0007669"/>
    <property type="project" value="UniProtKB-KW"/>
</dbReference>
<protein>
    <submittedName>
        <fullName evidence="14">Dynein regulatory complex subunit 4</fullName>
    </submittedName>
</protein>
<dbReference type="GO" id="GO:0005794">
    <property type="term" value="C:Golgi apparatus"/>
    <property type="evidence" value="ECO:0007669"/>
    <property type="project" value="TreeGrafter"/>
</dbReference>
<evidence type="ECO:0000256" key="4">
    <source>
        <dbReference type="ARBA" id="ARBA00022490"/>
    </source>
</evidence>
<evidence type="ECO:0000256" key="6">
    <source>
        <dbReference type="ARBA" id="ARBA00022846"/>
    </source>
</evidence>
<evidence type="ECO:0000313" key="15">
    <source>
        <dbReference type="Proteomes" id="UP001211907"/>
    </source>
</evidence>
<evidence type="ECO:0000313" key="14">
    <source>
        <dbReference type="EMBL" id="KAJ3122309.1"/>
    </source>
</evidence>
<feature type="region of interest" description="Disordered" evidence="12">
    <location>
        <begin position="1"/>
        <end position="44"/>
    </location>
</feature>
<comment type="caution">
    <text evidence="14">The sequence shown here is derived from an EMBL/GenBank/DDBJ whole genome shotgun (WGS) entry which is preliminary data.</text>
</comment>
<dbReference type="Pfam" id="PF13851">
    <property type="entry name" value="GAS"/>
    <property type="match status" value="1"/>
</dbReference>
<sequence>MSEKKPSKPSSGKSAGSKKSSGSAGKKDAASTPAGADGGKSKEDLENELKIAIEDLAKEREERNFFQLERDKVNSFWEITKADLQDAKSELINKDRELEEQEEKHQVEIKVYKQKVKHLLYEYQNNVAHLQADSDRVLQLDQEQHLTSEQQLKRDKRALKLELKELELSHEDLVKQLTAKHDVEITKMRGDFERRAKELHAKYEKKMKILRDELELKRKNEIHEIEERKNSQINALMKNHDKAFTEIKNYYNDITLNNLALINSLKEQVEEMKKKEERNEKLMADITAENKRLSEPLMAALADCDILKKQLQHYEKDKMSLHNAKARLKVLEEKHKQLLWEHEVLEQRFSQVEKERNELYEGFVDRIIGVQQKSGFKNLILEKKVESLKETLEKKDLQLNEILKATNLDPAALSNLTRRLEEVLELKNQQIKELQYDLAKITKAHNETIRVNF</sequence>
<feature type="coiled-coil region" evidence="11">
    <location>
        <begin position="258"/>
        <end position="444"/>
    </location>
</feature>
<evidence type="ECO:0000256" key="1">
    <source>
        <dbReference type="ARBA" id="ARBA00004230"/>
    </source>
</evidence>
<evidence type="ECO:0000256" key="5">
    <source>
        <dbReference type="ARBA" id="ARBA00022701"/>
    </source>
</evidence>
<evidence type="ECO:0000256" key="3">
    <source>
        <dbReference type="ARBA" id="ARBA00009859"/>
    </source>
</evidence>
<name>A0AAD5T191_9FUNG</name>
<keyword evidence="5" id="KW-0493">Microtubule</keyword>
<evidence type="ECO:0000256" key="10">
    <source>
        <dbReference type="ARBA" id="ARBA00023273"/>
    </source>
</evidence>
<feature type="coiled-coil region" evidence="11">
    <location>
        <begin position="149"/>
        <end position="231"/>
    </location>
</feature>
<dbReference type="GO" id="GO:0008017">
    <property type="term" value="F:microtubule binding"/>
    <property type="evidence" value="ECO:0007669"/>
    <property type="project" value="InterPro"/>
</dbReference>
<dbReference type="AlphaFoldDB" id="A0AAD5T191"/>
<gene>
    <name evidence="14" type="primary">GAS8</name>
    <name evidence="14" type="ORF">HK100_012046</name>
</gene>
<keyword evidence="4" id="KW-0963">Cytoplasm</keyword>
<reference evidence="14" key="1">
    <citation type="submission" date="2020-05" db="EMBL/GenBank/DDBJ databases">
        <title>Phylogenomic resolution of chytrid fungi.</title>
        <authorList>
            <person name="Stajich J.E."/>
            <person name="Amses K."/>
            <person name="Simmons R."/>
            <person name="Seto K."/>
            <person name="Myers J."/>
            <person name="Bonds A."/>
            <person name="Quandt C.A."/>
            <person name="Barry K."/>
            <person name="Liu P."/>
            <person name="Grigoriev I."/>
            <person name="Longcore J.E."/>
            <person name="James T.Y."/>
        </authorList>
    </citation>
    <scope>NUCLEOTIDE SEQUENCE</scope>
    <source>
        <strain evidence="14">JEL0513</strain>
    </source>
</reference>
<dbReference type="GO" id="GO:0048870">
    <property type="term" value="P:cell motility"/>
    <property type="evidence" value="ECO:0007669"/>
    <property type="project" value="InterPro"/>
</dbReference>
<feature type="domain" description="Growth arrest-specific protein 8" evidence="13">
    <location>
        <begin position="236"/>
        <end position="434"/>
    </location>
</feature>
<dbReference type="PANTHER" id="PTHR31543">
    <property type="entry name" value="DYNEIN REGULATORY COMPLEX SUBUNIT 4"/>
    <property type="match status" value="1"/>
</dbReference>
<keyword evidence="10" id="KW-0966">Cell projection</keyword>
<dbReference type="InterPro" id="IPR025593">
    <property type="entry name" value="GAS8_dom"/>
</dbReference>
<comment type="similarity">
    <text evidence="3">Belongs to the DRC4 family.</text>
</comment>
<keyword evidence="15" id="KW-1185">Reference proteome</keyword>
<dbReference type="EMBL" id="JADGJH010000819">
    <property type="protein sequence ID" value="KAJ3122309.1"/>
    <property type="molecule type" value="Genomic_DNA"/>
</dbReference>
<keyword evidence="7 11" id="KW-0175">Coiled coil</keyword>
<evidence type="ECO:0000256" key="12">
    <source>
        <dbReference type="SAM" id="MobiDB-lite"/>
    </source>
</evidence>
<feature type="compositionally biased region" description="Low complexity" evidence="12">
    <location>
        <begin position="8"/>
        <end position="24"/>
    </location>
</feature>
<evidence type="ECO:0000256" key="9">
    <source>
        <dbReference type="ARBA" id="ARBA00023212"/>
    </source>
</evidence>
<evidence type="ECO:0000256" key="2">
    <source>
        <dbReference type="ARBA" id="ARBA00004245"/>
    </source>
</evidence>
<keyword evidence="9" id="KW-0206">Cytoskeleton</keyword>
<dbReference type="GO" id="GO:0031514">
    <property type="term" value="C:motile cilium"/>
    <property type="evidence" value="ECO:0007669"/>
    <property type="project" value="UniProtKB-SubCell"/>
</dbReference>
<accession>A0AAD5T191</accession>
<dbReference type="PANTHER" id="PTHR31543:SF0">
    <property type="entry name" value="DYNEIN REGULATORY COMPLEX SUBUNIT 4"/>
    <property type="match status" value="1"/>
</dbReference>
<organism evidence="14 15">
    <name type="scientific">Physocladia obscura</name>
    <dbReference type="NCBI Taxonomy" id="109957"/>
    <lineage>
        <taxon>Eukaryota</taxon>
        <taxon>Fungi</taxon>
        <taxon>Fungi incertae sedis</taxon>
        <taxon>Chytridiomycota</taxon>
        <taxon>Chytridiomycota incertae sedis</taxon>
        <taxon>Chytridiomycetes</taxon>
        <taxon>Chytridiales</taxon>
        <taxon>Chytriomycetaceae</taxon>
        <taxon>Physocladia</taxon>
    </lineage>
</organism>
<dbReference type="Proteomes" id="UP001211907">
    <property type="component" value="Unassembled WGS sequence"/>
</dbReference>
<dbReference type="InterPro" id="IPR039308">
    <property type="entry name" value="GAS8"/>
</dbReference>
<dbReference type="GO" id="GO:0031267">
    <property type="term" value="F:small GTPase binding"/>
    <property type="evidence" value="ECO:0007669"/>
    <property type="project" value="InterPro"/>
</dbReference>
<evidence type="ECO:0000256" key="11">
    <source>
        <dbReference type="SAM" id="Coils"/>
    </source>
</evidence>
<evidence type="ECO:0000256" key="7">
    <source>
        <dbReference type="ARBA" id="ARBA00023054"/>
    </source>
</evidence>